<organism evidence="6 7">
    <name type="scientific">Amborella trichopoda</name>
    <dbReference type="NCBI Taxonomy" id="13333"/>
    <lineage>
        <taxon>Eukaryota</taxon>
        <taxon>Viridiplantae</taxon>
        <taxon>Streptophyta</taxon>
        <taxon>Embryophyta</taxon>
        <taxon>Tracheophyta</taxon>
        <taxon>Spermatophyta</taxon>
        <taxon>Magnoliopsida</taxon>
        <taxon>Amborellales</taxon>
        <taxon>Amborellaceae</taxon>
        <taxon>Amborella</taxon>
    </lineage>
</organism>
<dbReference type="PANTHER" id="PTHR11851">
    <property type="entry name" value="METALLOPROTEASE"/>
    <property type="match status" value="1"/>
</dbReference>
<dbReference type="AlphaFoldDB" id="U5DH98"/>
<keyword evidence="3" id="KW-0378">Hydrolase</keyword>
<dbReference type="Gene3D" id="3.30.830.10">
    <property type="entry name" value="Metalloenzyme, LuxS/M16 peptidase-like"/>
    <property type="match status" value="1"/>
</dbReference>
<dbReference type="GO" id="GO:0046872">
    <property type="term" value="F:metal ion binding"/>
    <property type="evidence" value="ECO:0007669"/>
    <property type="project" value="UniProtKB-KW"/>
</dbReference>
<protein>
    <recommendedName>
        <fullName evidence="8">Peptidase M16 C-terminal domain-containing protein</fullName>
    </recommendedName>
</protein>
<evidence type="ECO:0008006" key="8">
    <source>
        <dbReference type="Google" id="ProtNLM"/>
    </source>
</evidence>
<evidence type="ECO:0000256" key="1">
    <source>
        <dbReference type="ARBA" id="ARBA00022670"/>
    </source>
</evidence>
<dbReference type="OMA" id="LAHVIMY"/>
<keyword evidence="1" id="KW-0645">Protease</keyword>
<keyword evidence="7" id="KW-1185">Reference proteome</keyword>
<keyword evidence="4" id="KW-0862">Zinc</keyword>
<reference evidence="7" key="1">
    <citation type="journal article" date="2013" name="Science">
        <title>The Amborella genome and the evolution of flowering plants.</title>
        <authorList>
            <consortium name="Amborella Genome Project"/>
        </authorList>
    </citation>
    <scope>NUCLEOTIDE SEQUENCE [LARGE SCALE GENOMIC DNA]</scope>
</reference>
<dbReference type="Proteomes" id="UP000017836">
    <property type="component" value="Unassembled WGS sequence"/>
</dbReference>
<dbReference type="HOGENOM" id="CLU_146230_0_0_1"/>
<evidence type="ECO:0000313" key="6">
    <source>
        <dbReference type="EMBL" id="ERN19833.1"/>
    </source>
</evidence>
<evidence type="ECO:0000256" key="2">
    <source>
        <dbReference type="ARBA" id="ARBA00022723"/>
    </source>
</evidence>
<dbReference type="InterPro" id="IPR050361">
    <property type="entry name" value="MPP/UQCRC_Complex"/>
</dbReference>
<proteinExistence type="predicted"/>
<accession>U5DH98</accession>
<sequence>MCCTWPHRLSVFFATEPDRLDDLSNLMMQEFCRLAYRVSEDELIRARNQLKSALMLHIDGSSSIAENNGRQLLTYGRIVPFVELFARIDAVDADAVKQAAHDFIIDKDVAIAALGPIQRLPSYNRFRSQTCTL</sequence>
<dbReference type="Gramene" id="ERN19833">
    <property type="protein sequence ID" value="ERN19833"/>
    <property type="gene ID" value="AMTR_s00064p00193560"/>
</dbReference>
<evidence type="ECO:0000313" key="7">
    <source>
        <dbReference type="Proteomes" id="UP000017836"/>
    </source>
</evidence>
<evidence type="ECO:0000256" key="3">
    <source>
        <dbReference type="ARBA" id="ARBA00022801"/>
    </source>
</evidence>
<dbReference type="InterPro" id="IPR011249">
    <property type="entry name" value="Metalloenz_LuxS/M16"/>
</dbReference>
<dbReference type="eggNOG" id="KOG0960">
    <property type="taxonomic scope" value="Eukaryota"/>
</dbReference>
<dbReference type="GO" id="GO:0008237">
    <property type="term" value="F:metallopeptidase activity"/>
    <property type="evidence" value="ECO:0007669"/>
    <property type="project" value="UniProtKB-KW"/>
</dbReference>
<dbReference type="EMBL" id="KI392064">
    <property type="protein sequence ID" value="ERN19833.1"/>
    <property type="molecule type" value="Genomic_DNA"/>
</dbReference>
<keyword evidence="2" id="KW-0479">Metal-binding</keyword>
<evidence type="ECO:0000256" key="5">
    <source>
        <dbReference type="ARBA" id="ARBA00023049"/>
    </source>
</evidence>
<dbReference type="SUPFAM" id="SSF63411">
    <property type="entry name" value="LuxS/MPP-like metallohydrolase"/>
    <property type="match status" value="1"/>
</dbReference>
<gene>
    <name evidence="6" type="ORF">AMTR_s00064p00193560</name>
</gene>
<dbReference type="PANTHER" id="PTHR11851:SF149">
    <property type="entry name" value="GH01077P"/>
    <property type="match status" value="1"/>
</dbReference>
<name>U5DH98_AMBTC</name>
<keyword evidence="5" id="KW-0482">Metalloprotease</keyword>
<dbReference type="GO" id="GO:0006508">
    <property type="term" value="P:proteolysis"/>
    <property type="evidence" value="ECO:0007669"/>
    <property type="project" value="UniProtKB-KW"/>
</dbReference>
<evidence type="ECO:0000256" key="4">
    <source>
        <dbReference type="ARBA" id="ARBA00022833"/>
    </source>
</evidence>
<dbReference type="STRING" id="13333.U5DH98"/>